<dbReference type="InterPro" id="IPR038976">
    <property type="entry name" value="Ssk"/>
</dbReference>
<dbReference type="Proteomes" id="UP000814243">
    <property type="component" value="Unassembled WGS sequence"/>
</dbReference>
<dbReference type="PANTHER" id="PTHR36692:SF3">
    <property type="entry name" value="PROTEIN SNAKESKIN"/>
    <property type="match status" value="1"/>
</dbReference>
<evidence type="ECO:0000256" key="1">
    <source>
        <dbReference type="SAM" id="Phobius"/>
    </source>
</evidence>
<name>A0A922MPS6_SPOEX</name>
<evidence type="ECO:0000313" key="2">
    <source>
        <dbReference type="EMBL" id="KAH9640679.1"/>
    </source>
</evidence>
<dbReference type="PANTHER" id="PTHR36692">
    <property type="entry name" value="PROTEIN SNAKESKIN"/>
    <property type="match status" value="1"/>
</dbReference>
<dbReference type="GO" id="GO:0019991">
    <property type="term" value="P:septate junction assembly"/>
    <property type="evidence" value="ECO:0007669"/>
    <property type="project" value="InterPro"/>
</dbReference>
<dbReference type="AlphaFoldDB" id="A0A922MPS6"/>
<reference evidence="2" key="1">
    <citation type="journal article" date="2021" name="G3 (Bethesda)">
        <title>Genome and transcriptome analysis of the beet armyworm Spodoptera exigua reveals targets for pest control. .</title>
        <authorList>
            <person name="Simon S."/>
            <person name="Breeschoten T."/>
            <person name="Jansen H.J."/>
            <person name="Dirks R.P."/>
            <person name="Schranz M.E."/>
            <person name="Ros V.I.D."/>
        </authorList>
    </citation>
    <scope>NUCLEOTIDE SEQUENCE</scope>
    <source>
        <strain evidence="2">TB_SE_WUR_2020</strain>
    </source>
</reference>
<keyword evidence="1" id="KW-0812">Transmembrane</keyword>
<feature type="transmembrane region" description="Helical" evidence="1">
    <location>
        <begin position="59"/>
        <end position="81"/>
    </location>
</feature>
<keyword evidence="1" id="KW-0472">Membrane</keyword>
<dbReference type="GO" id="GO:0005886">
    <property type="term" value="C:plasma membrane"/>
    <property type="evidence" value="ECO:0007669"/>
    <property type="project" value="TreeGrafter"/>
</dbReference>
<protein>
    <submittedName>
        <fullName evidence="2">Uncharacterized protein</fullName>
    </submittedName>
</protein>
<dbReference type="EMBL" id="JACEFF010000276">
    <property type="protein sequence ID" value="KAH9640679.1"/>
    <property type="molecule type" value="Genomic_DNA"/>
</dbReference>
<comment type="caution">
    <text evidence="2">The sequence shown here is derived from an EMBL/GenBank/DDBJ whole genome shotgun (WGS) entry which is preliminary data.</text>
</comment>
<gene>
    <name evidence="2" type="ORF">HF086_007250</name>
</gene>
<keyword evidence="1" id="KW-1133">Transmembrane helix</keyword>
<evidence type="ECO:0000313" key="3">
    <source>
        <dbReference type="Proteomes" id="UP000814243"/>
    </source>
</evidence>
<sequence length="134" mass="14871">MIVIWIRLNLLDNSDSVDNHATVLNIVILVLYRTGYNGEFLGVGGTWNLNEEKNPDAEIVASGVIVGYLIYTLVQMITFLFGTTEHKRAMSEIVMNFVGVFMWIAVGAVALHYWGGLYVFEGSQDHEISTASIA</sequence>
<accession>A0A922MPS6</accession>
<feature type="transmembrane region" description="Helical" evidence="1">
    <location>
        <begin position="93"/>
        <end position="114"/>
    </location>
</feature>
<organism evidence="2 3">
    <name type="scientific">Spodoptera exigua</name>
    <name type="common">Beet armyworm</name>
    <name type="synonym">Noctua fulgens</name>
    <dbReference type="NCBI Taxonomy" id="7107"/>
    <lineage>
        <taxon>Eukaryota</taxon>
        <taxon>Metazoa</taxon>
        <taxon>Ecdysozoa</taxon>
        <taxon>Arthropoda</taxon>
        <taxon>Hexapoda</taxon>
        <taxon>Insecta</taxon>
        <taxon>Pterygota</taxon>
        <taxon>Neoptera</taxon>
        <taxon>Endopterygota</taxon>
        <taxon>Lepidoptera</taxon>
        <taxon>Glossata</taxon>
        <taxon>Ditrysia</taxon>
        <taxon>Noctuoidea</taxon>
        <taxon>Noctuidae</taxon>
        <taxon>Amphipyrinae</taxon>
        <taxon>Spodoptera</taxon>
    </lineage>
</organism>
<proteinExistence type="predicted"/>